<reference evidence="3 4" key="1">
    <citation type="journal article" date="2020" name="Phytopathology">
        <title>Genome Sequence Resources of Colletotrichum truncatum, C. plurivorum, C. musicola, and C. sojae: Four Species Pathogenic to Soybean (Glycine max).</title>
        <authorList>
            <person name="Rogerio F."/>
            <person name="Boufleur T.R."/>
            <person name="Ciampi-Guillardi M."/>
            <person name="Sukno S.A."/>
            <person name="Thon M.R."/>
            <person name="Massola Junior N.S."/>
            <person name="Baroncelli R."/>
        </authorList>
    </citation>
    <scope>NUCLEOTIDE SEQUENCE [LARGE SCALE GENOMIC DNA]</scope>
    <source>
        <strain evidence="3 4">LFN0009</strain>
    </source>
</reference>
<evidence type="ECO:0000313" key="3">
    <source>
        <dbReference type="EMBL" id="KAF6800899.1"/>
    </source>
</evidence>
<dbReference type="InterPro" id="IPR011658">
    <property type="entry name" value="PA14_dom"/>
</dbReference>
<dbReference type="InterPro" id="IPR036881">
    <property type="entry name" value="Glyco_hydro_3_C_sf"/>
</dbReference>
<organism evidence="3 4">
    <name type="scientific">Colletotrichum sojae</name>
    <dbReference type="NCBI Taxonomy" id="2175907"/>
    <lineage>
        <taxon>Eukaryota</taxon>
        <taxon>Fungi</taxon>
        <taxon>Dikarya</taxon>
        <taxon>Ascomycota</taxon>
        <taxon>Pezizomycotina</taxon>
        <taxon>Sordariomycetes</taxon>
        <taxon>Hypocreomycetidae</taxon>
        <taxon>Glomerellales</taxon>
        <taxon>Glomerellaceae</taxon>
        <taxon>Colletotrichum</taxon>
        <taxon>Colletotrichum orchidearum species complex</taxon>
    </lineage>
</organism>
<evidence type="ECO:0000259" key="2">
    <source>
        <dbReference type="PROSITE" id="PS51820"/>
    </source>
</evidence>
<feature type="domain" description="PA14" evidence="2">
    <location>
        <begin position="66"/>
        <end position="209"/>
    </location>
</feature>
<dbReference type="Proteomes" id="UP000652219">
    <property type="component" value="Unassembled WGS sequence"/>
</dbReference>
<evidence type="ECO:0000313" key="4">
    <source>
        <dbReference type="Proteomes" id="UP000652219"/>
    </source>
</evidence>
<gene>
    <name evidence="3" type="ORF">CSOJ01_12161</name>
</gene>
<dbReference type="Pfam" id="PF07691">
    <property type="entry name" value="PA14"/>
    <property type="match status" value="1"/>
</dbReference>
<dbReference type="InterPro" id="IPR037524">
    <property type="entry name" value="PA14/GLEYA"/>
</dbReference>
<keyword evidence="4" id="KW-1185">Reference proteome</keyword>
<evidence type="ECO:0000256" key="1">
    <source>
        <dbReference type="ARBA" id="ARBA00022801"/>
    </source>
</evidence>
<name>A0A8H6IVW3_9PEZI</name>
<dbReference type="Gene3D" id="3.40.50.1700">
    <property type="entry name" value="Glycoside hydrolase family 3 C-terminal domain"/>
    <property type="match status" value="1"/>
</dbReference>
<keyword evidence="1" id="KW-0378">Hydrolase</keyword>
<protein>
    <recommendedName>
        <fullName evidence="2">PA14 domain-containing protein</fullName>
    </recommendedName>
</protein>
<comment type="caution">
    <text evidence="3">The sequence shown here is derived from an EMBL/GenBank/DDBJ whole genome shotgun (WGS) entry which is preliminary data.</text>
</comment>
<accession>A0A8H6IVW3</accession>
<dbReference type="AlphaFoldDB" id="A0A8H6IVW3"/>
<dbReference type="GO" id="GO:0004553">
    <property type="term" value="F:hydrolase activity, hydrolyzing O-glycosyl compounds"/>
    <property type="evidence" value="ECO:0007669"/>
    <property type="project" value="InterPro"/>
</dbReference>
<sequence>MSVLPLENLDGKTLGSRAALPDHPVESFRQELSKAYPTAKVATKPGILSHRYLPLMDPSVTKNPETGSSGFVLSLWRNLKHEGDPFMVEHRPSSNLVCYDGLPPELTTGERYSYRARTVLTPKTSGVHQLSLSSCGPGKLILDGKVIINIERHWSSLKSSLFMSYGSPEERVDVKLEAGKSYELVFESISRELKPYKMTYTGMLEREEI</sequence>
<dbReference type="PROSITE" id="PS51820">
    <property type="entry name" value="PA14"/>
    <property type="match status" value="1"/>
</dbReference>
<dbReference type="Gene3D" id="2.60.120.260">
    <property type="entry name" value="Galactose-binding domain-like"/>
    <property type="match status" value="1"/>
</dbReference>
<proteinExistence type="predicted"/>
<dbReference type="SUPFAM" id="SSF56988">
    <property type="entry name" value="Anthrax protective antigen"/>
    <property type="match status" value="1"/>
</dbReference>
<dbReference type="GO" id="GO:0005975">
    <property type="term" value="P:carbohydrate metabolic process"/>
    <property type="evidence" value="ECO:0007669"/>
    <property type="project" value="InterPro"/>
</dbReference>
<dbReference type="EMBL" id="WIGN01000303">
    <property type="protein sequence ID" value="KAF6800899.1"/>
    <property type="molecule type" value="Genomic_DNA"/>
</dbReference>